<reference evidence="13" key="1">
    <citation type="submission" date="2014-12" db="EMBL/GenBank/DDBJ databases">
        <authorList>
            <person name="Jaenicke S."/>
        </authorList>
    </citation>
    <scope>NUCLEOTIDE SEQUENCE [LARGE SCALE GENOMIC DNA]</scope>
    <source>
        <strain evidence="13">CBS1600</strain>
    </source>
</reference>
<dbReference type="Gene3D" id="3.30.160.60">
    <property type="entry name" value="Classic Zinc Finger"/>
    <property type="match status" value="2"/>
</dbReference>
<dbReference type="InterPro" id="IPR036236">
    <property type="entry name" value="Znf_C2H2_sf"/>
</dbReference>
<dbReference type="SUPFAM" id="SSF57667">
    <property type="entry name" value="beta-beta-alpha zinc fingers"/>
    <property type="match status" value="1"/>
</dbReference>
<organism evidence="13 15">
    <name type="scientific">Cyberlindnera jadinii (strain ATCC 18201 / CBS 1600 / BCRC 20928 / JCM 3617 / NBRC 0987 / NRRL Y-1542)</name>
    <name type="common">Torula yeast</name>
    <name type="synonym">Candida utilis</name>
    <dbReference type="NCBI Taxonomy" id="983966"/>
    <lineage>
        <taxon>Eukaryota</taxon>
        <taxon>Fungi</taxon>
        <taxon>Dikarya</taxon>
        <taxon>Ascomycota</taxon>
        <taxon>Saccharomycotina</taxon>
        <taxon>Saccharomycetes</taxon>
        <taxon>Phaffomycetales</taxon>
        <taxon>Phaffomycetaceae</taxon>
        <taxon>Cyberlindnera</taxon>
    </lineage>
</organism>
<feature type="domain" description="C2H2-type" evidence="12">
    <location>
        <begin position="317"/>
        <end position="345"/>
    </location>
</feature>
<keyword evidence="9" id="KW-0539">Nucleus</keyword>
<dbReference type="OMA" id="DIIATWI"/>
<dbReference type="FunFam" id="3.30.160.60:FF:000204">
    <property type="entry name" value="Zinc finger protein 331"/>
    <property type="match status" value="1"/>
</dbReference>
<keyword evidence="16" id="KW-1185">Reference proteome</keyword>
<evidence type="ECO:0000256" key="6">
    <source>
        <dbReference type="ARBA" id="ARBA00023015"/>
    </source>
</evidence>
<dbReference type="GO" id="GO:0003700">
    <property type="term" value="F:DNA-binding transcription factor activity"/>
    <property type="evidence" value="ECO:0007669"/>
    <property type="project" value="TreeGrafter"/>
</dbReference>
<dbReference type="EMBL" id="KV453929">
    <property type="protein sequence ID" value="ODV73846.1"/>
    <property type="molecule type" value="Genomic_DNA"/>
</dbReference>
<dbReference type="Proteomes" id="UP000094389">
    <property type="component" value="Unassembled WGS sequence"/>
</dbReference>
<evidence type="ECO:0000313" key="13">
    <source>
        <dbReference type="EMBL" id="CEP25115.1"/>
    </source>
</evidence>
<dbReference type="GO" id="GO:0003677">
    <property type="term" value="F:DNA binding"/>
    <property type="evidence" value="ECO:0007669"/>
    <property type="project" value="UniProtKB-KW"/>
</dbReference>
<evidence type="ECO:0000313" key="16">
    <source>
        <dbReference type="Proteomes" id="UP000094389"/>
    </source>
</evidence>
<gene>
    <name evidence="13" type="primary">MSN4</name>
    <name evidence="13" type="ORF">BN1211_6115</name>
    <name evidence="14" type="ORF">CYBJADRAFT_167259</name>
</gene>
<accession>A0A0H5C9M8</accession>
<dbReference type="OrthoDB" id="654211at2759"/>
<feature type="compositionally biased region" description="Low complexity" evidence="11">
    <location>
        <begin position="299"/>
        <end position="308"/>
    </location>
</feature>
<dbReference type="FunFam" id="3.30.160.60:FF:000145">
    <property type="entry name" value="Zinc finger protein 574"/>
    <property type="match status" value="1"/>
</dbReference>
<dbReference type="InterPro" id="IPR052127">
    <property type="entry name" value="STE12_transcription_factor"/>
</dbReference>
<dbReference type="Proteomes" id="UP000038830">
    <property type="component" value="Unassembled WGS sequence"/>
</dbReference>
<sequence length="371" mass="41146">MSELISSFLEHTHDLESGQEESSNELSQLQSMDLYNLLLHKPQNQDGLYDDSTNADGVNSNSTFTGQGFMDTLSTNNLVTLNNEQFNTTIPPTTTINPRDLSSHHGSISSVASSDFDNLDDNGSVSSSEDQHHFASSRSTPRPRNWSMNDEFNDAINTWLRENDRTMKRNSISHIDHSARTHVRSELLAPPATTNVKVSNTHTNNGGGYQRSSVTKRRKSESHINVNKNTLMSPMRVSINNSSTTRTSPLSSTNSSVITTTPTSTSETISSTLTGLQTNNVFTPDGAVPMPNGKHHTVSKSSSTQASSVGDDEEKPFKCNSCTKAFRRSEHLKRHVRSVHSNVRPFPCKFCEKKFSRSDNLAQHLRTHNKH</sequence>
<dbReference type="SMART" id="SM00355">
    <property type="entry name" value="ZnF_C2H2"/>
    <property type="match status" value="2"/>
</dbReference>
<dbReference type="EMBL" id="CDQK01000007">
    <property type="protein sequence ID" value="CEP25115.1"/>
    <property type="molecule type" value="Genomic_DNA"/>
</dbReference>
<feature type="compositionally biased region" description="Polar residues" evidence="11">
    <location>
        <begin position="121"/>
        <end position="149"/>
    </location>
</feature>
<keyword evidence="7" id="KW-0238">DNA-binding</keyword>
<name>A0A0H5C9M8_CYBJN</name>
<dbReference type="PROSITE" id="PS50157">
    <property type="entry name" value="ZINC_FINGER_C2H2_2"/>
    <property type="match status" value="2"/>
</dbReference>
<keyword evidence="8" id="KW-0804">Transcription</keyword>
<dbReference type="GO" id="GO:0005634">
    <property type="term" value="C:nucleus"/>
    <property type="evidence" value="ECO:0007669"/>
    <property type="project" value="UniProtKB-SubCell"/>
</dbReference>
<feature type="region of interest" description="Disordered" evidence="11">
    <location>
        <begin position="196"/>
        <end position="222"/>
    </location>
</feature>
<dbReference type="GO" id="GO:1990527">
    <property type="term" value="C:Tec1p-Ste12p-Dig1p complex"/>
    <property type="evidence" value="ECO:0007669"/>
    <property type="project" value="TreeGrafter"/>
</dbReference>
<evidence type="ECO:0000256" key="1">
    <source>
        <dbReference type="ARBA" id="ARBA00004123"/>
    </source>
</evidence>
<feature type="region of interest" description="Disordered" evidence="11">
    <location>
        <begin position="290"/>
        <end position="316"/>
    </location>
</feature>
<evidence type="ECO:0000256" key="8">
    <source>
        <dbReference type="ARBA" id="ARBA00023163"/>
    </source>
</evidence>
<evidence type="ECO:0000313" key="14">
    <source>
        <dbReference type="EMBL" id="ODV73846.1"/>
    </source>
</evidence>
<feature type="region of interest" description="Disordered" evidence="11">
    <location>
        <begin position="89"/>
        <end position="149"/>
    </location>
</feature>
<dbReference type="Pfam" id="PF00096">
    <property type="entry name" value="zf-C2H2"/>
    <property type="match status" value="2"/>
</dbReference>
<keyword evidence="4 10" id="KW-0863">Zinc-finger</keyword>
<feature type="region of interest" description="Disordered" evidence="11">
    <location>
        <begin position="240"/>
        <end position="270"/>
    </location>
</feature>
<evidence type="ECO:0000256" key="10">
    <source>
        <dbReference type="PROSITE-ProRule" id="PRU00042"/>
    </source>
</evidence>
<dbReference type="GO" id="GO:1990526">
    <property type="term" value="C:Ste12p-Dig1p-Dig2p complex"/>
    <property type="evidence" value="ECO:0007669"/>
    <property type="project" value="TreeGrafter"/>
</dbReference>
<protein>
    <submittedName>
        <fullName evidence="13">MSN4 protein</fullName>
    </submittedName>
</protein>
<keyword evidence="6" id="KW-0805">Transcription regulation</keyword>
<evidence type="ECO:0000256" key="4">
    <source>
        <dbReference type="ARBA" id="ARBA00022771"/>
    </source>
</evidence>
<dbReference type="PANTHER" id="PTHR47427:SF1">
    <property type="entry name" value="PROTEIN STE12"/>
    <property type="match status" value="1"/>
</dbReference>
<proteinExistence type="predicted"/>
<reference evidence="15" key="2">
    <citation type="journal article" date="2015" name="J. Biotechnol.">
        <title>The structure of the Cyberlindnera jadinii genome and its relation to Candida utilis analyzed by the occurrence of single nucleotide polymorphisms.</title>
        <authorList>
            <person name="Rupp O."/>
            <person name="Brinkrolf K."/>
            <person name="Buerth C."/>
            <person name="Kunigo M."/>
            <person name="Schneider J."/>
            <person name="Jaenicke S."/>
            <person name="Goesmann A."/>
            <person name="Puehler A."/>
            <person name="Jaeger K.-E."/>
            <person name="Ernst J.F."/>
        </authorList>
    </citation>
    <scope>NUCLEOTIDE SEQUENCE [LARGE SCALE GENOMIC DNA]</scope>
    <source>
        <strain evidence="15">ATCC 18201 / CBS 1600 / BCRC 20928 / JCM 3617 / NBRC 0987 / NRRL Y-1542</strain>
    </source>
</reference>
<evidence type="ECO:0000256" key="11">
    <source>
        <dbReference type="SAM" id="MobiDB-lite"/>
    </source>
</evidence>
<comment type="subcellular location">
    <subcellularLocation>
        <location evidence="1">Nucleus</location>
    </subcellularLocation>
</comment>
<keyword evidence="2" id="KW-0479">Metal-binding</keyword>
<keyword evidence="5" id="KW-0862">Zinc</keyword>
<dbReference type="STRING" id="983966.A0A0H5C9M8"/>
<dbReference type="RefSeq" id="XP_020070885.1">
    <property type="nucleotide sequence ID" value="XM_020214827.1"/>
</dbReference>
<dbReference type="InterPro" id="IPR013087">
    <property type="entry name" value="Znf_C2H2_type"/>
</dbReference>
<evidence type="ECO:0000313" key="15">
    <source>
        <dbReference type="Proteomes" id="UP000038830"/>
    </source>
</evidence>
<evidence type="ECO:0000256" key="9">
    <source>
        <dbReference type="ARBA" id="ARBA00023242"/>
    </source>
</evidence>
<evidence type="ECO:0000259" key="12">
    <source>
        <dbReference type="PROSITE" id="PS50157"/>
    </source>
</evidence>
<evidence type="ECO:0000256" key="7">
    <source>
        <dbReference type="ARBA" id="ARBA00023125"/>
    </source>
</evidence>
<dbReference type="GeneID" id="30989223"/>
<evidence type="ECO:0000256" key="2">
    <source>
        <dbReference type="ARBA" id="ARBA00022723"/>
    </source>
</evidence>
<feature type="compositionally biased region" description="Low complexity" evidence="11">
    <location>
        <begin position="89"/>
        <end position="114"/>
    </location>
</feature>
<evidence type="ECO:0000256" key="3">
    <source>
        <dbReference type="ARBA" id="ARBA00022737"/>
    </source>
</evidence>
<dbReference type="GO" id="GO:0008270">
    <property type="term" value="F:zinc ion binding"/>
    <property type="evidence" value="ECO:0007669"/>
    <property type="project" value="UniProtKB-KW"/>
</dbReference>
<evidence type="ECO:0000256" key="5">
    <source>
        <dbReference type="ARBA" id="ARBA00022833"/>
    </source>
</evidence>
<feature type="domain" description="C2H2-type" evidence="12">
    <location>
        <begin position="346"/>
        <end position="371"/>
    </location>
</feature>
<reference evidence="14 16" key="3">
    <citation type="journal article" date="2016" name="Proc. Natl. Acad. Sci. U.S.A.">
        <title>Comparative genomics of biotechnologically important yeasts.</title>
        <authorList>
            <person name="Riley R."/>
            <person name="Haridas S."/>
            <person name="Wolfe K.H."/>
            <person name="Lopes M.R."/>
            <person name="Hittinger C.T."/>
            <person name="Goeker M."/>
            <person name="Salamov A.A."/>
            <person name="Wisecaver J.H."/>
            <person name="Long T.M."/>
            <person name="Calvey C.H."/>
            <person name="Aerts A.L."/>
            <person name="Barry K.W."/>
            <person name="Choi C."/>
            <person name="Clum A."/>
            <person name="Coughlan A.Y."/>
            <person name="Deshpande S."/>
            <person name="Douglass A.P."/>
            <person name="Hanson S.J."/>
            <person name="Klenk H.-P."/>
            <person name="LaButti K.M."/>
            <person name="Lapidus A."/>
            <person name="Lindquist E.A."/>
            <person name="Lipzen A.M."/>
            <person name="Meier-Kolthoff J.P."/>
            <person name="Ohm R.A."/>
            <person name="Otillar R.P."/>
            <person name="Pangilinan J.L."/>
            <person name="Peng Y."/>
            <person name="Rokas A."/>
            <person name="Rosa C.A."/>
            <person name="Scheuner C."/>
            <person name="Sibirny A.A."/>
            <person name="Slot J.C."/>
            <person name="Stielow J.B."/>
            <person name="Sun H."/>
            <person name="Kurtzman C.P."/>
            <person name="Blackwell M."/>
            <person name="Grigoriev I.V."/>
            <person name="Jeffries T.W."/>
        </authorList>
    </citation>
    <scope>NUCLEOTIDE SEQUENCE [LARGE SCALE GENOMIC DNA]</scope>
    <source>
        <strain evidence="16">ATCC 18201 / CBS 1600 / BCRC 20928 / JCM 3617 / NBRC 0987 / NRRL Y-1542</strain>
        <strain evidence="14">NRRL Y-1542</strain>
    </source>
</reference>
<accession>A0A1E4S2U2</accession>
<dbReference type="AlphaFoldDB" id="A0A0H5C9M8"/>
<dbReference type="PANTHER" id="PTHR47427">
    <property type="entry name" value="PROTEIN STE12"/>
    <property type="match status" value="1"/>
</dbReference>
<dbReference type="PROSITE" id="PS00028">
    <property type="entry name" value="ZINC_FINGER_C2H2_1"/>
    <property type="match status" value="2"/>
</dbReference>
<keyword evidence="3" id="KW-0677">Repeat</keyword>